<gene>
    <name evidence="1" type="ORF">TSUD_335500</name>
</gene>
<accession>A0A2Z6MSV5</accession>
<dbReference type="EMBL" id="DF973197">
    <property type="protein sequence ID" value="GAU19265.1"/>
    <property type="molecule type" value="Genomic_DNA"/>
</dbReference>
<organism evidence="1 2">
    <name type="scientific">Trifolium subterraneum</name>
    <name type="common">Subterranean clover</name>
    <dbReference type="NCBI Taxonomy" id="3900"/>
    <lineage>
        <taxon>Eukaryota</taxon>
        <taxon>Viridiplantae</taxon>
        <taxon>Streptophyta</taxon>
        <taxon>Embryophyta</taxon>
        <taxon>Tracheophyta</taxon>
        <taxon>Spermatophyta</taxon>
        <taxon>Magnoliopsida</taxon>
        <taxon>eudicotyledons</taxon>
        <taxon>Gunneridae</taxon>
        <taxon>Pentapetalae</taxon>
        <taxon>rosids</taxon>
        <taxon>fabids</taxon>
        <taxon>Fabales</taxon>
        <taxon>Fabaceae</taxon>
        <taxon>Papilionoideae</taxon>
        <taxon>50 kb inversion clade</taxon>
        <taxon>NPAAA clade</taxon>
        <taxon>Hologalegina</taxon>
        <taxon>IRL clade</taxon>
        <taxon>Trifolieae</taxon>
        <taxon>Trifolium</taxon>
    </lineage>
</organism>
<evidence type="ECO:0000313" key="1">
    <source>
        <dbReference type="EMBL" id="GAU19265.1"/>
    </source>
</evidence>
<reference evidence="2" key="1">
    <citation type="journal article" date="2017" name="Front. Plant Sci.">
        <title>Climate Clever Clovers: New Paradigm to Reduce the Environmental Footprint of Ruminants by Breeding Low Methanogenic Forages Utilizing Haplotype Variation.</title>
        <authorList>
            <person name="Kaur P."/>
            <person name="Appels R."/>
            <person name="Bayer P.E."/>
            <person name="Keeble-Gagnere G."/>
            <person name="Wang J."/>
            <person name="Hirakawa H."/>
            <person name="Shirasawa K."/>
            <person name="Vercoe P."/>
            <person name="Stefanova K."/>
            <person name="Durmic Z."/>
            <person name="Nichols P."/>
            <person name="Revell C."/>
            <person name="Isobe S.N."/>
            <person name="Edwards D."/>
            <person name="Erskine W."/>
        </authorList>
    </citation>
    <scope>NUCLEOTIDE SEQUENCE [LARGE SCALE GENOMIC DNA]</scope>
    <source>
        <strain evidence="2">cv. Daliak</strain>
    </source>
</reference>
<dbReference type="AlphaFoldDB" id="A0A2Z6MSV5"/>
<sequence length="363" mass="40772">MGRLPGWQNRSLTSSSIKRAAVGQVKHSIFVRLKLKGIRERKFLFPGISMGIRAGALSPISDWRMVLDPSDSLSTTQKERLKQKNGLREEAQIKMPTSPYRLFTVTSKYEGSEIFSNNKNGTSGLDFFYMLCFKTEKSGNDYESSYSSNFNTGNAFSYLSKSYFNFSSLLHCRNSFTQLEAASKDKVFHLQGVVGHGGSGLLFPKELVATFERRSELPLLLNFHRSPLVVIPGLGEDVNSDESLPRLLRSICQKEFSNITALLPRRQKTFDSFRLKYVPVSARKGLLSARTISISFQKTKNEARQLACLYLLVYGLVRIRASSGIRRAQGLGLCRAACPQKSQFNILMNQAVKDVEGTREGYI</sequence>
<evidence type="ECO:0000313" key="2">
    <source>
        <dbReference type="Proteomes" id="UP000242715"/>
    </source>
</evidence>
<name>A0A2Z6MSV5_TRISU</name>
<dbReference type="OrthoDB" id="10403248at2759"/>
<keyword evidence="2" id="KW-1185">Reference proteome</keyword>
<protein>
    <submittedName>
        <fullName evidence="1">Uncharacterized protein</fullName>
    </submittedName>
</protein>
<dbReference type="Proteomes" id="UP000242715">
    <property type="component" value="Unassembled WGS sequence"/>
</dbReference>
<proteinExistence type="predicted"/>